<evidence type="ECO:0000313" key="3">
    <source>
        <dbReference type="Proteomes" id="UP000293433"/>
    </source>
</evidence>
<protein>
    <recommendedName>
        <fullName evidence="4">Transposase</fullName>
    </recommendedName>
</protein>
<dbReference type="Proteomes" id="UP000293433">
    <property type="component" value="Unassembled WGS sequence"/>
</dbReference>
<dbReference type="InterPro" id="IPR009057">
    <property type="entry name" value="Homeodomain-like_sf"/>
</dbReference>
<keyword evidence="3" id="KW-1185">Reference proteome</keyword>
<feature type="coiled-coil region" evidence="1">
    <location>
        <begin position="55"/>
        <end position="82"/>
    </location>
</feature>
<accession>A0A4Q7LUV4</accession>
<dbReference type="AlphaFoldDB" id="A0A4Q7LUV4"/>
<dbReference type="InterPro" id="IPR036388">
    <property type="entry name" value="WH-like_DNA-bd_sf"/>
</dbReference>
<evidence type="ECO:0000256" key="1">
    <source>
        <dbReference type="SAM" id="Coils"/>
    </source>
</evidence>
<keyword evidence="1" id="KW-0175">Coiled coil</keyword>
<dbReference type="SUPFAM" id="SSF46689">
    <property type="entry name" value="Homeodomain-like"/>
    <property type="match status" value="1"/>
</dbReference>
<comment type="caution">
    <text evidence="2">The sequence shown here is derived from an EMBL/GenBank/DDBJ whole genome shotgun (WGS) entry which is preliminary data.</text>
</comment>
<proteinExistence type="predicted"/>
<gene>
    <name evidence="2" type="ORF">EV685_0472</name>
</gene>
<sequence>MRERHVRMSLEHRGEHASQWACIKSIDGTIGCTAQTLDNRVKQHERDSGVSDGIATAKAQRVRELERENRELRKTKEILKLASAFFARAEPHRRWN</sequence>
<dbReference type="EMBL" id="SGWV01000007">
    <property type="protein sequence ID" value="RZS58193.1"/>
    <property type="molecule type" value="Genomic_DNA"/>
</dbReference>
<evidence type="ECO:0008006" key="4">
    <source>
        <dbReference type="Google" id="ProtNLM"/>
    </source>
</evidence>
<reference evidence="2 3" key="1">
    <citation type="submission" date="2019-02" db="EMBL/GenBank/DDBJ databases">
        <title>Genomic Encyclopedia of Type Strains, Phase IV (KMG-IV): sequencing the most valuable type-strain genomes for metagenomic binning, comparative biology and taxonomic classification.</title>
        <authorList>
            <person name="Goeker M."/>
        </authorList>
    </citation>
    <scope>NUCLEOTIDE SEQUENCE [LARGE SCALE GENOMIC DNA]</scope>
    <source>
        <strain evidence="2 3">DSM 10617</strain>
    </source>
</reference>
<organism evidence="2 3">
    <name type="scientific">Sphaerotilus mobilis</name>
    <dbReference type="NCBI Taxonomy" id="47994"/>
    <lineage>
        <taxon>Bacteria</taxon>
        <taxon>Pseudomonadati</taxon>
        <taxon>Pseudomonadota</taxon>
        <taxon>Betaproteobacteria</taxon>
        <taxon>Burkholderiales</taxon>
        <taxon>Sphaerotilaceae</taxon>
        <taxon>Sphaerotilus</taxon>
    </lineage>
</organism>
<dbReference type="Gene3D" id="1.10.10.10">
    <property type="entry name" value="Winged helix-like DNA-binding domain superfamily/Winged helix DNA-binding domain"/>
    <property type="match status" value="1"/>
</dbReference>
<evidence type="ECO:0000313" key="2">
    <source>
        <dbReference type="EMBL" id="RZS58193.1"/>
    </source>
</evidence>
<name>A0A4Q7LUV4_9BURK</name>